<organism evidence="2 3">
    <name type="scientific">Echria macrotheca</name>
    <dbReference type="NCBI Taxonomy" id="438768"/>
    <lineage>
        <taxon>Eukaryota</taxon>
        <taxon>Fungi</taxon>
        <taxon>Dikarya</taxon>
        <taxon>Ascomycota</taxon>
        <taxon>Pezizomycotina</taxon>
        <taxon>Sordariomycetes</taxon>
        <taxon>Sordariomycetidae</taxon>
        <taxon>Sordariales</taxon>
        <taxon>Schizotheciaceae</taxon>
        <taxon>Echria</taxon>
    </lineage>
</organism>
<dbReference type="InterPro" id="IPR052895">
    <property type="entry name" value="HetReg/Transcr_Mod"/>
</dbReference>
<dbReference type="Pfam" id="PF06985">
    <property type="entry name" value="HET"/>
    <property type="match status" value="1"/>
</dbReference>
<dbReference type="PANTHER" id="PTHR24148">
    <property type="entry name" value="ANKYRIN REPEAT DOMAIN-CONTAINING PROTEIN 39 HOMOLOG-RELATED"/>
    <property type="match status" value="1"/>
</dbReference>
<evidence type="ECO:0000313" key="3">
    <source>
        <dbReference type="Proteomes" id="UP001239445"/>
    </source>
</evidence>
<protein>
    <recommendedName>
        <fullName evidence="1">Heterokaryon incompatibility domain-containing protein</fullName>
    </recommendedName>
</protein>
<evidence type="ECO:0000313" key="2">
    <source>
        <dbReference type="EMBL" id="KAK1753279.1"/>
    </source>
</evidence>
<sequence length="456" mass="51381">MAATEIFRLRLLEPASQNSQGPTIESLNRKFCLTSHEDGTTLPQYTFISYVWGQGRVPNPYYPHVGPVQLSDRTLPALTAAVNNFPDSTGFWIDAFCIPVVDAEGSEESRRERQMALESMGYVYKQAKRMVVVLPDLSYSAIDTLISERDSRRLMRYQQRIEHPKHLVELESTNFDVLEEDGWIRSVWTYQEVMNSDDVFFLSDDASKKPITVYKAVDALGDHQSILRERMAGAARFTEPRKYPRLDAFINLGGDWISSDGGNALQVMANLDHRPPNERRAMNYWHARIAAVTTSPARRPTNASDLALAACFISVCNEIGDFSYIFTATPRESVLNPGTAALTGRRVRNWCPSPITVPGPDNRSHLEFPAILPVYSSGKKQEGKLKLSDGTLRLENMTVFEVEPGTRLSPRATHWFWTWHEGEHHLGGVFGDGNENYVNLSLLGQKEGTFAMKLTF</sequence>
<keyword evidence="3" id="KW-1185">Reference proteome</keyword>
<gene>
    <name evidence="2" type="ORF">QBC47DRAFT_404636</name>
</gene>
<comment type="caution">
    <text evidence="2">The sequence shown here is derived from an EMBL/GenBank/DDBJ whole genome shotgun (WGS) entry which is preliminary data.</text>
</comment>
<reference evidence="2" key="1">
    <citation type="submission" date="2023-06" db="EMBL/GenBank/DDBJ databases">
        <title>Genome-scale phylogeny and comparative genomics of the fungal order Sordariales.</title>
        <authorList>
            <consortium name="Lawrence Berkeley National Laboratory"/>
            <person name="Hensen N."/>
            <person name="Bonometti L."/>
            <person name="Westerberg I."/>
            <person name="Brannstrom I.O."/>
            <person name="Guillou S."/>
            <person name="Cros-Aarteil S."/>
            <person name="Calhoun S."/>
            <person name="Haridas S."/>
            <person name="Kuo A."/>
            <person name="Mondo S."/>
            <person name="Pangilinan J."/>
            <person name="Riley R."/>
            <person name="Labutti K."/>
            <person name="Andreopoulos B."/>
            <person name="Lipzen A."/>
            <person name="Chen C."/>
            <person name="Yanf M."/>
            <person name="Daum C."/>
            <person name="Ng V."/>
            <person name="Clum A."/>
            <person name="Steindorff A."/>
            <person name="Ohm R."/>
            <person name="Martin F."/>
            <person name="Silar P."/>
            <person name="Natvig D."/>
            <person name="Lalanne C."/>
            <person name="Gautier V."/>
            <person name="Ament-Velasquez S.L."/>
            <person name="Kruys A."/>
            <person name="Hutchinson M.I."/>
            <person name="Powell A.J."/>
            <person name="Barry K."/>
            <person name="Miller A.N."/>
            <person name="Grigoriev I.V."/>
            <person name="Debuchy R."/>
            <person name="Gladieux P."/>
            <person name="Thoren M.H."/>
            <person name="Johannesson H."/>
        </authorList>
    </citation>
    <scope>NUCLEOTIDE SEQUENCE</scope>
    <source>
        <strain evidence="2">PSN4</strain>
    </source>
</reference>
<proteinExistence type="predicted"/>
<dbReference type="InterPro" id="IPR010730">
    <property type="entry name" value="HET"/>
</dbReference>
<dbReference type="PANTHER" id="PTHR24148:SF64">
    <property type="entry name" value="HETEROKARYON INCOMPATIBILITY DOMAIN-CONTAINING PROTEIN"/>
    <property type="match status" value="1"/>
</dbReference>
<accession>A0AAJ0B7T2</accession>
<feature type="domain" description="Heterokaryon incompatibility" evidence="1">
    <location>
        <begin position="45"/>
        <end position="192"/>
    </location>
</feature>
<name>A0AAJ0B7T2_9PEZI</name>
<dbReference type="AlphaFoldDB" id="A0AAJ0B7T2"/>
<dbReference type="Proteomes" id="UP001239445">
    <property type="component" value="Unassembled WGS sequence"/>
</dbReference>
<evidence type="ECO:0000259" key="1">
    <source>
        <dbReference type="Pfam" id="PF06985"/>
    </source>
</evidence>
<dbReference type="EMBL" id="MU839838">
    <property type="protein sequence ID" value="KAK1753279.1"/>
    <property type="molecule type" value="Genomic_DNA"/>
</dbReference>